<evidence type="ECO:0000313" key="2">
    <source>
        <dbReference type="EMBL" id="KAK0055889.1"/>
    </source>
</evidence>
<evidence type="ECO:0000256" key="1">
    <source>
        <dbReference type="SAM" id="MobiDB-lite"/>
    </source>
</evidence>
<dbReference type="EMBL" id="JASAOG010000066">
    <property type="protein sequence ID" value="KAK0055889.1"/>
    <property type="molecule type" value="Genomic_DNA"/>
</dbReference>
<proteinExistence type="predicted"/>
<comment type="caution">
    <text evidence="2">The sequence shown here is derived from an EMBL/GenBank/DDBJ whole genome shotgun (WGS) entry which is preliminary data.</text>
</comment>
<sequence>MAVTRKKVSCVIFDAPSEMPDNQLATYADVMKFYNLTKQRLKYELNNKDTPHHNVAEIVITKVEQIWDKAFIPHVSHSRVQEMLNKYHKTFMNLLKPYKSRKDSGPYQEKISQFKDESKKLFDICSCKCSFISQCQCEKSRKIPAIERDFLEDQRGPRGMIIAQVDEAESIKLQKLYIRKELTQRQKCRKSDIDGIIEKQSDVCEEISSTEEKTDASDDESDNDFRPDPIKQLRKLNDKQMRVKLPSLALACDRYGVSDRAAAGIASAVLQDVGIIHERDVLK</sequence>
<dbReference type="AlphaFoldDB" id="A0AAD8BJS3"/>
<reference evidence="2" key="2">
    <citation type="submission" date="2023-04" db="EMBL/GenBank/DDBJ databases">
        <authorList>
            <person name="Bu L."/>
            <person name="Lu L."/>
            <person name="Laidemitt M.R."/>
            <person name="Zhang S.M."/>
            <person name="Mutuku M."/>
            <person name="Mkoji G."/>
            <person name="Steinauer M."/>
            <person name="Loker E.S."/>
        </authorList>
    </citation>
    <scope>NUCLEOTIDE SEQUENCE</scope>
    <source>
        <strain evidence="2">KasaAsao</strain>
        <tissue evidence="2">Whole Snail</tissue>
    </source>
</reference>
<dbReference type="Proteomes" id="UP001233172">
    <property type="component" value="Unassembled WGS sequence"/>
</dbReference>
<evidence type="ECO:0000313" key="3">
    <source>
        <dbReference type="Proteomes" id="UP001233172"/>
    </source>
</evidence>
<reference evidence="2" key="1">
    <citation type="journal article" date="2023" name="PLoS Negl. Trop. Dis.">
        <title>A genome sequence for Biomphalaria pfeifferi, the major vector snail for the human-infecting parasite Schistosoma mansoni.</title>
        <authorList>
            <person name="Bu L."/>
            <person name="Lu L."/>
            <person name="Laidemitt M.R."/>
            <person name="Zhang S.M."/>
            <person name="Mutuku M."/>
            <person name="Mkoji G."/>
            <person name="Steinauer M."/>
            <person name="Loker E.S."/>
        </authorList>
    </citation>
    <scope>NUCLEOTIDE SEQUENCE</scope>
    <source>
        <strain evidence="2">KasaAsao</strain>
    </source>
</reference>
<organism evidence="2 3">
    <name type="scientific">Biomphalaria pfeifferi</name>
    <name type="common">Bloodfluke planorb</name>
    <name type="synonym">Freshwater snail</name>
    <dbReference type="NCBI Taxonomy" id="112525"/>
    <lineage>
        <taxon>Eukaryota</taxon>
        <taxon>Metazoa</taxon>
        <taxon>Spiralia</taxon>
        <taxon>Lophotrochozoa</taxon>
        <taxon>Mollusca</taxon>
        <taxon>Gastropoda</taxon>
        <taxon>Heterobranchia</taxon>
        <taxon>Euthyneura</taxon>
        <taxon>Panpulmonata</taxon>
        <taxon>Hygrophila</taxon>
        <taxon>Lymnaeoidea</taxon>
        <taxon>Planorbidae</taxon>
        <taxon>Biomphalaria</taxon>
    </lineage>
</organism>
<keyword evidence="3" id="KW-1185">Reference proteome</keyword>
<feature type="region of interest" description="Disordered" evidence="1">
    <location>
        <begin position="205"/>
        <end position="228"/>
    </location>
</feature>
<accession>A0AAD8BJS3</accession>
<protein>
    <submittedName>
        <fullName evidence="2">Uncharacterized protein</fullName>
    </submittedName>
</protein>
<gene>
    <name evidence="2" type="ORF">Bpfe_014758</name>
</gene>
<name>A0AAD8BJS3_BIOPF</name>